<keyword evidence="5" id="KW-1185">Reference proteome</keyword>
<reference evidence="4" key="1">
    <citation type="journal article" date="2014" name="Int. J. Syst. Evol. Microbiol.">
        <title>Complete genome sequence of Corynebacterium casei LMG S-19264T (=DSM 44701T), isolated from a smear-ripened cheese.</title>
        <authorList>
            <consortium name="US DOE Joint Genome Institute (JGI-PGF)"/>
            <person name="Walter F."/>
            <person name="Albersmeier A."/>
            <person name="Kalinowski J."/>
            <person name="Ruckert C."/>
        </authorList>
    </citation>
    <scope>NUCLEOTIDE SEQUENCE</scope>
    <source>
        <strain evidence="4">KCTC 42651</strain>
    </source>
</reference>
<dbReference type="Pfam" id="PF02738">
    <property type="entry name" value="MoCoBD_1"/>
    <property type="match status" value="1"/>
</dbReference>
<dbReference type="PANTHER" id="PTHR11908">
    <property type="entry name" value="XANTHINE DEHYDROGENASE"/>
    <property type="match status" value="1"/>
</dbReference>
<dbReference type="GO" id="GO:0005506">
    <property type="term" value="F:iron ion binding"/>
    <property type="evidence" value="ECO:0007669"/>
    <property type="project" value="InterPro"/>
</dbReference>
<organism evidence="4 5">
    <name type="scientific">Thalassobaculum fulvum</name>
    <dbReference type="NCBI Taxonomy" id="1633335"/>
    <lineage>
        <taxon>Bacteria</taxon>
        <taxon>Pseudomonadati</taxon>
        <taxon>Pseudomonadota</taxon>
        <taxon>Alphaproteobacteria</taxon>
        <taxon>Rhodospirillales</taxon>
        <taxon>Thalassobaculaceae</taxon>
        <taxon>Thalassobaculum</taxon>
    </lineage>
</organism>
<gene>
    <name evidence="4" type="ORF">GCM10017083_51050</name>
</gene>
<dbReference type="InterPro" id="IPR036856">
    <property type="entry name" value="Ald_Oxase/Xan_DH_a/b_sf"/>
</dbReference>
<dbReference type="AlphaFoldDB" id="A0A919CSG6"/>
<feature type="domain" description="Aldehyde oxidase/xanthine dehydrogenase a/b hammerhead" evidence="3">
    <location>
        <begin position="23"/>
        <end position="137"/>
    </location>
</feature>
<dbReference type="Proteomes" id="UP000630353">
    <property type="component" value="Unassembled WGS sequence"/>
</dbReference>
<evidence type="ECO:0000313" key="4">
    <source>
        <dbReference type="EMBL" id="GHD62344.1"/>
    </source>
</evidence>
<evidence type="ECO:0000256" key="2">
    <source>
        <dbReference type="ARBA" id="ARBA00023002"/>
    </source>
</evidence>
<dbReference type="Gene3D" id="3.90.1170.50">
    <property type="entry name" value="Aldehyde oxidase/xanthine dehydrogenase, a/b hammerhead"/>
    <property type="match status" value="1"/>
</dbReference>
<dbReference type="SUPFAM" id="SSF54665">
    <property type="entry name" value="CO dehydrogenase molybdoprotein N-domain-like"/>
    <property type="match status" value="1"/>
</dbReference>
<dbReference type="GO" id="GO:0016491">
    <property type="term" value="F:oxidoreductase activity"/>
    <property type="evidence" value="ECO:0007669"/>
    <property type="project" value="UniProtKB-KW"/>
</dbReference>
<proteinExistence type="predicted"/>
<dbReference type="Gene3D" id="3.30.365.10">
    <property type="entry name" value="Aldehyde oxidase/xanthine dehydrogenase, molybdopterin binding domain"/>
    <property type="match status" value="4"/>
</dbReference>
<evidence type="ECO:0000259" key="3">
    <source>
        <dbReference type="SMART" id="SM01008"/>
    </source>
</evidence>
<evidence type="ECO:0000313" key="5">
    <source>
        <dbReference type="Proteomes" id="UP000630353"/>
    </source>
</evidence>
<comment type="caution">
    <text evidence="4">The sequence shown here is derived from an EMBL/GenBank/DDBJ whole genome shotgun (WGS) entry which is preliminary data.</text>
</comment>
<keyword evidence="2" id="KW-0560">Oxidoreductase</keyword>
<protein>
    <submittedName>
        <fullName evidence="4">Oxidoreductase</fullName>
    </submittedName>
</protein>
<accession>A0A919CSG6</accession>
<keyword evidence="1" id="KW-0500">Molybdenum</keyword>
<dbReference type="Pfam" id="PF01315">
    <property type="entry name" value="Ald_Xan_dh_C"/>
    <property type="match status" value="1"/>
</dbReference>
<dbReference type="InterPro" id="IPR046867">
    <property type="entry name" value="AldOxase/xan_DH_MoCoBD2"/>
</dbReference>
<reference evidence="4" key="2">
    <citation type="submission" date="2020-09" db="EMBL/GenBank/DDBJ databases">
        <authorList>
            <person name="Sun Q."/>
            <person name="Kim S."/>
        </authorList>
    </citation>
    <scope>NUCLEOTIDE SEQUENCE</scope>
    <source>
        <strain evidence="4">KCTC 42651</strain>
    </source>
</reference>
<dbReference type="RefSeq" id="WP_189995046.1">
    <property type="nucleotide sequence ID" value="NZ_BMZS01000014.1"/>
</dbReference>
<evidence type="ECO:0000256" key="1">
    <source>
        <dbReference type="ARBA" id="ARBA00022505"/>
    </source>
</evidence>
<dbReference type="Pfam" id="PF20256">
    <property type="entry name" value="MoCoBD_2"/>
    <property type="match status" value="1"/>
</dbReference>
<dbReference type="PANTHER" id="PTHR11908:SF132">
    <property type="entry name" value="ALDEHYDE OXIDASE 1-RELATED"/>
    <property type="match status" value="1"/>
</dbReference>
<dbReference type="InterPro" id="IPR037165">
    <property type="entry name" value="AldOxase/xan_DH_Mopterin-bd_sf"/>
</dbReference>
<dbReference type="InterPro" id="IPR016208">
    <property type="entry name" value="Ald_Oxase/xanthine_DH-like"/>
</dbReference>
<dbReference type="SMART" id="SM01008">
    <property type="entry name" value="Ald_Xan_dh_C"/>
    <property type="match status" value="1"/>
</dbReference>
<name>A0A919CSG6_9PROT</name>
<dbReference type="InterPro" id="IPR008274">
    <property type="entry name" value="AldOxase/xan_DH_MoCoBD1"/>
</dbReference>
<dbReference type="EMBL" id="BMZS01000014">
    <property type="protein sequence ID" value="GHD62344.1"/>
    <property type="molecule type" value="Genomic_DNA"/>
</dbReference>
<sequence length="752" mass="79634">MNDQTNKWIGKRTIRPDGVDKVTGRACYAADNSMPGMIWAKVLRSPHPHAKIRGIDTSKAEALPGVKAVATAKDFVEFPIDTAVPLGIQDMRWMARNMLAHERALFHGHPVAAVAATTAEIAAEACKLIEVDYEVLPWAVEIDDAIAPDATPLFDHIQFEGKPSNIAGKLEHKKGDIEAGFAEADVIIERSFTTRPVHQGYIEPHACTVSVAADGKTTVWSSSQGQFMVRAMTAYLTGIPQSDIRAIPAEIGGGFGGKTIVYLEPVAAILSRKSGRPVKMVMTREEVMRATGPTSGAKMTVKIGAKKDGTIVAGQGTFYLQAGAFPGSPIRGAAGCSFTPYAIPNVLSTGYDVVCNRSKVAAYRAPGAPIGAYGVECVLDEVAQAIGMDPLEMRLKNIAHDGTKAVHGPVFQSIGFAQTIEAALKSDHYKTKLTGKFQGRGVANGWWFNAGGESSAQVNITEDGNVVVTTGHPDIGGSRASIANITAELLGIDYDRVSVLIGDTATIGFSNLTGGSRVLFASAMVVTESTEKVIEQLKQRAAKIWGIDASAVVWENGEARPSGEHTGNFPTMTLAELGAKANETGGPIGAGSQQNTTGAEGGFATHICDVEVDVDLGTVTILRYTCVQDVGKAIHPAYVEGQMQGGVAQGIGWALNEEYIYDKQGRVDNPSFLDYRMPVCSDLPMLDTIMVEVPNPKHPQGVRGVGEAPLVPGPAAVCNAVSNALGIRFHDLPLSPPRIVAAIDANMKQAAE</sequence>
<dbReference type="InterPro" id="IPR000674">
    <property type="entry name" value="Ald_Oxase/Xan_DH_a/b"/>
</dbReference>
<dbReference type="SUPFAM" id="SSF56003">
    <property type="entry name" value="Molybdenum cofactor-binding domain"/>
    <property type="match status" value="1"/>
</dbReference>